<reference evidence="3" key="2">
    <citation type="submission" date="2017-02" db="EMBL/GenBank/DDBJ databases">
        <title>Sunflower complete genome.</title>
        <authorList>
            <person name="Langlade N."/>
            <person name="Munos S."/>
        </authorList>
    </citation>
    <scope>NUCLEOTIDE SEQUENCE [LARGE SCALE GENOMIC DNA]</scope>
    <source>
        <tissue evidence="3">Leaves</tissue>
    </source>
</reference>
<dbReference type="EMBL" id="MNCJ02000323">
    <property type="protein sequence ID" value="KAF5794994.1"/>
    <property type="molecule type" value="Genomic_DNA"/>
</dbReference>
<dbReference type="InParanoid" id="A0A251U5A4"/>
<reference evidence="2" key="3">
    <citation type="submission" date="2020-06" db="EMBL/GenBank/DDBJ databases">
        <title>Helianthus annuus Genome sequencing and assembly Release 2.</title>
        <authorList>
            <person name="Gouzy J."/>
            <person name="Langlade N."/>
            <person name="Munos S."/>
        </authorList>
    </citation>
    <scope>NUCLEOTIDE SEQUENCE</scope>
    <source>
        <tissue evidence="2">Leaves</tissue>
    </source>
</reference>
<evidence type="ECO:0000313" key="4">
    <source>
        <dbReference type="Proteomes" id="UP000215914"/>
    </source>
</evidence>
<feature type="compositionally biased region" description="Low complexity" evidence="1">
    <location>
        <begin position="28"/>
        <end position="78"/>
    </location>
</feature>
<dbReference type="AlphaFoldDB" id="A0A251U5A4"/>
<dbReference type="Gene3D" id="2.60.120.330">
    <property type="entry name" value="B-lactam Antibiotic, Isopenicillin N Synthase, Chain"/>
    <property type="match status" value="1"/>
</dbReference>
<evidence type="ECO:0000256" key="1">
    <source>
        <dbReference type="SAM" id="MobiDB-lite"/>
    </source>
</evidence>
<sequence length="386" mass="42284">MASSTQDHHHQHFPTSIATTSAPPPTPSTTTTTSTSTSSATDLLSRLLHRLPPSLSTTTGTTPLLLRRRSSLSTTTSPPTIPFTDLTSTLSSTLPTISELGYFQLTNHSIPSKLARSAESDSASIFNLSSHQKHQHFPTTWPLGFDDDDDDDDDETQHSLFLDSACSTESSSELGLSSLREFTREMEKVGLAVVDALTCAVGLRNPGLDDPGSVSTLMWISESCGDFGGTMSGSGRFYPYVVGLHYQIRSRSCSLLTDSGLVSVLPEMDSILITLGDIAQVWSNGKLKKVRGKPTLSMEEGSDALSLSMSLLVTLPLECTVSPLIPRALISNNDGTDYHEDENKDIHEECSEERLFSSFSFEDYAWRVYHERVPLKDPLDRYRNKL</sequence>
<dbReference type="Proteomes" id="UP000215914">
    <property type="component" value="Chromosome 8"/>
</dbReference>
<feature type="region of interest" description="Disordered" evidence="1">
    <location>
        <begin position="1"/>
        <end position="84"/>
    </location>
</feature>
<dbReference type="PANTHER" id="PTHR34945">
    <property type="entry name" value="2-OXOGLUTARATE (2OG) AND FE(II)-DEPENDENT OXYGENASE SUPERFAMILY PROTEIN"/>
    <property type="match status" value="1"/>
</dbReference>
<dbReference type="OMA" id="CFPKNWP"/>
<reference evidence="2 4" key="1">
    <citation type="journal article" date="2017" name="Nature">
        <title>The sunflower genome provides insights into oil metabolism, flowering and Asterid evolution.</title>
        <authorList>
            <person name="Badouin H."/>
            <person name="Gouzy J."/>
            <person name="Grassa C.J."/>
            <person name="Murat F."/>
            <person name="Staton S.E."/>
            <person name="Cottret L."/>
            <person name="Lelandais-Briere C."/>
            <person name="Owens G.L."/>
            <person name="Carrere S."/>
            <person name="Mayjonade B."/>
            <person name="Legrand L."/>
            <person name="Gill N."/>
            <person name="Kane N.C."/>
            <person name="Bowers J.E."/>
            <person name="Hubner S."/>
            <person name="Bellec A."/>
            <person name="Berard A."/>
            <person name="Berges H."/>
            <person name="Blanchet N."/>
            <person name="Boniface M.C."/>
            <person name="Brunel D."/>
            <person name="Catrice O."/>
            <person name="Chaidir N."/>
            <person name="Claudel C."/>
            <person name="Donnadieu C."/>
            <person name="Faraut T."/>
            <person name="Fievet G."/>
            <person name="Helmstetter N."/>
            <person name="King M."/>
            <person name="Knapp S.J."/>
            <person name="Lai Z."/>
            <person name="Le Paslier M.C."/>
            <person name="Lippi Y."/>
            <person name="Lorenzon L."/>
            <person name="Mandel J.R."/>
            <person name="Marage G."/>
            <person name="Marchand G."/>
            <person name="Marquand E."/>
            <person name="Bret-Mestries E."/>
            <person name="Morien E."/>
            <person name="Nambeesan S."/>
            <person name="Nguyen T."/>
            <person name="Pegot-Espagnet P."/>
            <person name="Pouilly N."/>
            <person name="Raftis F."/>
            <person name="Sallet E."/>
            <person name="Schiex T."/>
            <person name="Thomas J."/>
            <person name="Vandecasteele C."/>
            <person name="Vares D."/>
            <person name="Vear F."/>
            <person name="Vautrin S."/>
            <person name="Crespi M."/>
            <person name="Mangin B."/>
            <person name="Burke J.M."/>
            <person name="Salse J."/>
            <person name="Munos S."/>
            <person name="Vincourt P."/>
            <person name="Rieseberg L.H."/>
            <person name="Langlade N.B."/>
        </authorList>
    </citation>
    <scope>NUCLEOTIDE SEQUENCE [LARGE SCALE GENOMIC DNA]</scope>
    <source>
        <strain evidence="4">cv. SF193</strain>
        <tissue evidence="2">Leaves</tissue>
    </source>
</reference>
<proteinExistence type="predicted"/>
<dbReference type="FunCoup" id="A0A251U5A4">
    <property type="interactions" value="299"/>
</dbReference>
<evidence type="ECO:0000313" key="3">
    <source>
        <dbReference type="EMBL" id="OTG18314.1"/>
    </source>
</evidence>
<dbReference type="EMBL" id="CM007897">
    <property type="protein sequence ID" value="OTG18314.1"/>
    <property type="molecule type" value="Genomic_DNA"/>
</dbReference>
<dbReference type="Gramene" id="mRNA:HanXRQr2_Chr08g0334561">
    <property type="protein sequence ID" value="mRNA:HanXRQr2_Chr08g0334561"/>
    <property type="gene ID" value="HanXRQr2_Chr08g0334561"/>
</dbReference>
<protein>
    <submittedName>
        <fullName evidence="2">Isopenicillin N synthase</fullName>
    </submittedName>
    <submittedName>
        <fullName evidence="3">Putative 2-oxoglutarate (2OG) and Fe(II)-dependent oxygenase superfamily protein</fullName>
    </submittedName>
</protein>
<organism evidence="3 4">
    <name type="scientific">Helianthus annuus</name>
    <name type="common">Common sunflower</name>
    <dbReference type="NCBI Taxonomy" id="4232"/>
    <lineage>
        <taxon>Eukaryota</taxon>
        <taxon>Viridiplantae</taxon>
        <taxon>Streptophyta</taxon>
        <taxon>Embryophyta</taxon>
        <taxon>Tracheophyta</taxon>
        <taxon>Spermatophyta</taxon>
        <taxon>Magnoliopsida</taxon>
        <taxon>eudicotyledons</taxon>
        <taxon>Gunneridae</taxon>
        <taxon>Pentapetalae</taxon>
        <taxon>asterids</taxon>
        <taxon>campanulids</taxon>
        <taxon>Asterales</taxon>
        <taxon>Asteraceae</taxon>
        <taxon>Asteroideae</taxon>
        <taxon>Heliantheae alliance</taxon>
        <taxon>Heliantheae</taxon>
        <taxon>Helianthus</taxon>
    </lineage>
</organism>
<name>A0A251U5A4_HELAN</name>
<dbReference type="SUPFAM" id="SSF51197">
    <property type="entry name" value="Clavaminate synthase-like"/>
    <property type="match status" value="1"/>
</dbReference>
<evidence type="ECO:0000313" key="2">
    <source>
        <dbReference type="EMBL" id="KAF5794994.1"/>
    </source>
</evidence>
<dbReference type="OrthoDB" id="659818at2759"/>
<keyword evidence="4" id="KW-1185">Reference proteome</keyword>
<accession>A0A251U5A4</accession>
<dbReference type="InterPro" id="IPR027443">
    <property type="entry name" value="IPNS-like_sf"/>
</dbReference>
<gene>
    <name evidence="3" type="ORF">HannXRQ_Chr08g0221761</name>
    <name evidence="2" type="ORF">HanXRQr2_Chr08g0334561</name>
</gene>
<dbReference type="PANTHER" id="PTHR34945:SF2">
    <property type="entry name" value="2-OXOGLUTARATE (2OG) AND FE(II)-DEPENDENT OXYGENASE SUPERFAMILY PROTEIN"/>
    <property type="match status" value="1"/>
</dbReference>